<dbReference type="InterPro" id="IPR011146">
    <property type="entry name" value="HIT-like"/>
</dbReference>
<evidence type="ECO:0000259" key="4">
    <source>
        <dbReference type="PROSITE" id="PS51084"/>
    </source>
</evidence>
<dbReference type="Proteomes" id="UP000503004">
    <property type="component" value="Chromosome"/>
</dbReference>
<proteinExistence type="predicted"/>
<keyword evidence="6" id="KW-1185">Reference proteome</keyword>
<dbReference type="PRINTS" id="PR00332">
    <property type="entry name" value="HISTRIAD"/>
</dbReference>
<dbReference type="RefSeq" id="WP_169603742.1">
    <property type="nucleotide sequence ID" value="NZ_CP046565.1"/>
</dbReference>
<dbReference type="KEGG" id="metu:GNH96_11085"/>
<dbReference type="AlphaFoldDB" id="A0A858Q9V8"/>
<name>A0A858Q9V8_9GAMM</name>
<dbReference type="EMBL" id="CP046565">
    <property type="protein sequence ID" value="QJD30466.1"/>
    <property type="molecule type" value="Genomic_DNA"/>
</dbReference>
<evidence type="ECO:0000256" key="1">
    <source>
        <dbReference type="PIRSR" id="PIRSR601310-1"/>
    </source>
</evidence>
<evidence type="ECO:0000313" key="6">
    <source>
        <dbReference type="Proteomes" id="UP000503004"/>
    </source>
</evidence>
<dbReference type="PANTHER" id="PTHR23089">
    <property type="entry name" value="HISTIDINE TRIAD HIT PROTEIN"/>
    <property type="match status" value="1"/>
</dbReference>
<feature type="active site" description="Tele-AMP-histidine intermediate" evidence="1">
    <location>
        <position position="100"/>
    </location>
</feature>
<dbReference type="PROSITE" id="PS00892">
    <property type="entry name" value="HIT_1"/>
    <property type="match status" value="1"/>
</dbReference>
<dbReference type="InterPro" id="IPR019808">
    <property type="entry name" value="Histidine_triad_CS"/>
</dbReference>
<feature type="domain" description="HIT" evidence="4">
    <location>
        <begin position="5"/>
        <end position="114"/>
    </location>
</feature>
<evidence type="ECO:0000256" key="3">
    <source>
        <dbReference type="PROSITE-ProRule" id="PRU00464"/>
    </source>
</evidence>
<dbReference type="SUPFAM" id="SSF54197">
    <property type="entry name" value="HIT-like"/>
    <property type="match status" value="1"/>
</dbReference>
<dbReference type="Pfam" id="PF01230">
    <property type="entry name" value="HIT"/>
    <property type="match status" value="1"/>
</dbReference>
<dbReference type="InterPro" id="IPR001310">
    <property type="entry name" value="Histidine_triad_HIT"/>
</dbReference>
<dbReference type="CDD" id="cd01276">
    <property type="entry name" value="PKCI_related"/>
    <property type="match status" value="1"/>
</dbReference>
<feature type="short sequence motif" description="Histidine triad motif" evidence="2 3">
    <location>
        <begin position="98"/>
        <end position="102"/>
    </location>
</feature>
<dbReference type="GO" id="GO:0003824">
    <property type="term" value="F:catalytic activity"/>
    <property type="evidence" value="ECO:0007669"/>
    <property type="project" value="InterPro"/>
</dbReference>
<protein>
    <submittedName>
        <fullName evidence="5">HIT domain-containing protein</fullName>
    </submittedName>
</protein>
<evidence type="ECO:0000313" key="5">
    <source>
        <dbReference type="EMBL" id="QJD30466.1"/>
    </source>
</evidence>
<accession>A0A858Q9V8</accession>
<gene>
    <name evidence="5" type="ORF">GNH96_11085</name>
</gene>
<reference evidence="6" key="1">
    <citation type="submission" date="2019-12" db="EMBL/GenBank/DDBJ databases">
        <authorList>
            <person name="Awala S.I."/>
            <person name="Rhee S.K."/>
        </authorList>
    </citation>
    <scope>NUCLEOTIDE SEQUENCE [LARGE SCALE GENOMIC DNA]</scope>
    <source>
        <strain evidence="6">IM1</strain>
    </source>
</reference>
<dbReference type="Gene3D" id="3.30.428.10">
    <property type="entry name" value="HIT-like"/>
    <property type="match status" value="1"/>
</dbReference>
<organism evidence="5 6">
    <name type="scientific">Methylococcus geothermalis</name>
    <dbReference type="NCBI Taxonomy" id="2681310"/>
    <lineage>
        <taxon>Bacteria</taxon>
        <taxon>Pseudomonadati</taxon>
        <taxon>Pseudomonadota</taxon>
        <taxon>Gammaproteobacteria</taxon>
        <taxon>Methylococcales</taxon>
        <taxon>Methylococcaceae</taxon>
        <taxon>Methylococcus</taxon>
    </lineage>
</organism>
<dbReference type="PROSITE" id="PS51084">
    <property type="entry name" value="HIT_2"/>
    <property type="match status" value="1"/>
</dbReference>
<evidence type="ECO:0000256" key="2">
    <source>
        <dbReference type="PIRSR" id="PIRSR601310-3"/>
    </source>
</evidence>
<dbReference type="InterPro" id="IPR036265">
    <property type="entry name" value="HIT-like_sf"/>
</dbReference>
<sequence>MPQCIFCQMVAGEIKPAVVYEDDLTLAFRDIHPQAPVHVLVIPKAHIANLNELPADAPGLAAALFDTAKKVAALEGIAESGYRTVVNCLGDAGQAVDHLHLHVLGGRRLHWPPG</sequence>